<evidence type="ECO:0000313" key="1">
    <source>
        <dbReference type="EMBL" id="VDO56323.1"/>
    </source>
</evidence>
<sequence length="121" mass="13415">MAQLVDDNMVWCCGNQWRCVDGVDVECAQGDGDEQATATTTATSLDDAIVGSYCTFPVGPRCAPHQPTYKLSERHDTLQFYNALSGRLPQVCMSAGRLFKNECSKRQGTLLRIPFLQKKTH</sequence>
<reference evidence="1 2" key="2">
    <citation type="submission" date="2018-11" db="EMBL/GenBank/DDBJ databases">
        <authorList>
            <consortium name="Pathogen Informatics"/>
        </authorList>
    </citation>
    <scope>NUCLEOTIDE SEQUENCE [LARGE SCALE GENOMIC DNA]</scope>
    <source>
        <strain evidence="1 2">MHpl1</strain>
    </source>
</reference>
<keyword evidence="2" id="KW-1185">Reference proteome</keyword>
<dbReference type="Proteomes" id="UP000268014">
    <property type="component" value="Unassembled WGS sequence"/>
</dbReference>
<evidence type="ECO:0000313" key="3">
    <source>
        <dbReference type="WBParaSite" id="HPLM_0001536701-mRNA-1"/>
    </source>
</evidence>
<dbReference type="EMBL" id="UZAF01018950">
    <property type="protein sequence ID" value="VDO56323.1"/>
    <property type="molecule type" value="Genomic_DNA"/>
</dbReference>
<accession>A0A0N4WUN4</accession>
<protein>
    <submittedName>
        <fullName evidence="3">VWFD domain-containing protein</fullName>
    </submittedName>
</protein>
<organism evidence="3">
    <name type="scientific">Haemonchus placei</name>
    <name type="common">Barber's pole worm</name>
    <dbReference type="NCBI Taxonomy" id="6290"/>
    <lineage>
        <taxon>Eukaryota</taxon>
        <taxon>Metazoa</taxon>
        <taxon>Ecdysozoa</taxon>
        <taxon>Nematoda</taxon>
        <taxon>Chromadorea</taxon>
        <taxon>Rhabditida</taxon>
        <taxon>Rhabditina</taxon>
        <taxon>Rhabditomorpha</taxon>
        <taxon>Strongyloidea</taxon>
        <taxon>Trichostrongylidae</taxon>
        <taxon>Haemonchus</taxon>
    </lineage>
</organism>
<gene>
    <name evidence="1" type="ORF">HPLM_LOCUS15359</name>
</gene>
<evidence type="ECO:0000313" key="2">
    <source>
        <dbReference type="Proteomes" id="UP000268014"/>
    </source>
</evidence>
<name>A0A0N4WUN4_HAEPC</name>
<reference evidence="3" key="1">
    <citation type="submission" date="2017-02" db="UniProtKB">
        <authorList>
            <consortium name="WormBaseParasite"/>
        </authorList>
    </citation>
    <scope>IDENTIFICATION</scope>
</reference>
<proteinExistence type="predicted"/>
<dbReference type="WBParaSite" id="HPLM_0001536701-mRNA-1">
    <property type="protein sequence ID" value="HPLM_0001536701-mRNA-1"/>
    <property type="gene ID" value="HPLM_0001536701"/>
</dbReference>
<dbReference type="AlphaFoldDB" id="A0A0N4WUN4"/>